<dbReference type="InterPro" id="IPR052780">
    <property type="entry name" value="AAA_Catabolism_Regulators"/>
</dbReference>
<evidence type="ECO:0000313" key="3">
    <source>
        <dbReference type="Proteomes" id="UP000509510"/>
    </source>
</evidence>
<accession>A0A7H8QWZ9</accession>
<dbReference type="GO" id="GO:0009074">
    <property type="term" value="P:aromatic amino acid family catabolic process"/>
    <property type="evidence" value="ECO:0007669"/>
    <property type="project" value="TreeGrafter"/>
</dbReference>
<dbReference type="AlphaFoldDB" id="A0A7H8QWZ9"/>
<keyword evidence="3" id="KW-1185">Reference proteome</keyword>
<dbReference type="Proteomes" id="UP000509510">
    <property type="component" value="Chromosome III"/>
</dbReference>
<reference evidence="3" key="1">
    <citation type="submission" date="2020-06" db="EMBL/GenBank/DDBJ databases">
        <title>A chromosome-scale genome assembly of Talaromyces rugulosus W13939.</title>
        <authorList>
            <person name="Wang B."/>
            <person name="Guo L."/>
            <person name="Ye K."/>
            <person name="Wang L."/>
        </authorList>
    </citation>
    <scope>NUCLEOTIDE SEQUENCE [LARGE SCALE GENOMIC DNA]</scope>
    <source>
        <strain evidence="3">W13939</strain>
    </source>
</reference>
<dbReference type="GeneID" id="55993232"/>
<dbReference type="GO" id="GO:0045944">
    <property type="term" value="P:positive regulation of transcription by RNA polymerase II"/>
    <property type="evidence" value="ECO:0007669"/>
    <property type="project" value="TreeGrafter"/>
</dbReference>
<dbReference type="PANTHER" id="PTHR31644">
    <property type="entry name" value="TRANSCRIPTIONAL ACTIVATOR ARO80-RELATED"/>
    <property type="match status" value="1"/>
</dbReference>
<feature type="region of interest" description="Disordered" evidence="1">
    <location>
        <begin position="646"/>
        <end position="693"/>
    </location>
</feature>
<sequence length="737" mass="81637">MFFRPHVDASSVSNGLTSSLMRNVVSSGNDALNLLFEAAAHTSSKNDDLGPDTQSNTQPSYGVPETQYETNPKATAIGTSPAAPSPVELSNSDQNSLSVWESCRFVKMGWFTAKEAVSFVDLFFEHLSPLSPILTDFYRRHENHYILVTHEPFLCCTILMVSSRYHVLPGIGGASRSFFIHHRLWQHCQNLIMRLMLGQERSSSSKFNTRTLGTIEALLLISEWHPRSLHFPPENDGWDSDMTIGIQDAMMTSPNESESSSSNQWLQDVIEPARRSDRMSWMLLGSAFSLAHELGVFETEERSQPSSDSTVPALEVHNKLRKQRVQQLLYIYINQLSSRIGCMSLMPQNLNRVINGHNSSSPLSSSPEDVRTEWTTFMESWMDLTKLTKSVNDMLFPSASFAKQQLHSGRYIALLDHFRPLLTQWRNRHLDSPIGLTTNFYSILHIEYHYVRVYTHSFGMQAVVERALANNTLNNNNNTNNNNNNNNNSPEITLDPIDYEFIQEVIDGSCQILKKVIDLAHTDKLRFSPVRIFLRVTSSSIFLLKALSLGVRHAKLQESLDVLDRSIQALRSNILDDVHLASRYAILLEVHVSRLRRNLVASSSSISKMGAVSSSSATTIDSSNAGGGATAYTTAAAAAGFGLPPTVSNSQATTRPSSTQSFLRGGQGEERESDELMTPVSAAPSLVNESGGTGVITDDEWMFSLPFDPSMAPFGPGGGQLSGFDGGTLDFLWNLPG</sequence>
<protein>
    <recommendedName>
        <fullName evidence="4">Transcription factor domain-containing protein</fullName>
    </recommendedName>
</protein>
<name>A0A7H8QWZ9_TALRU</name>
<dbReference type="PANTHER" id="PTHR31644:SF3">
    <property type="entry name" value="ZN(II)2CYS6 TRANSCRIPTION FACTOR (EUROFUNG)"/>
    <property type="match status" value="1"/>
</dbReference>
<dbReference type="GO" id="GO:0005634">
    <property type="term" value="C:nucleus"/>
    <property type="evidence" value="ECO:0007669"/>
    <property type="project" value="TreeGrafter"/>
</dbReference>
<dbReference type="GO" id="GO:0000981">
    <property type="term" value="F:DNA-binding transcription factor activity, RNA polymerase II-specific"/>
    <property type="evidence" value="ECO:0007669"/>
    <property type="project" value="TreeGrafter"/>
</dbReference>
<dbReference type="OrthoDB" id="2262349at2759"/>
<dbReference type="EMBL" id="CP055900">
    <property type="protein sequence ID" value="QKX58610.1"/>
    <property type="molecule type" value="Genomic_DNA"/>
</dbReference>
<feature type="compositionally biased region" description="Polar residues" evidence="1">
    <location>
        <begin position="646"/>
        <end position="662"/>
    </location>
</feature>
<evidence type="ECO:0000256" key="1">
    <source>
        <dbReference type="SAM" id="MobiDB-lite"/>
    </source>
</evidence>
<gene>
    <name evidence="2" type="ORF">TRUGW13939_05735</name>
</gene>
<organism evidence="2 3">
    <name type="scientific">Talaromyces rugulosus</name>
    <name type="common">Penicillium rugulosum</name>
    <dbReference type="NCBI Taxonomy" id="121627"/>
    <lineage>
        <taxon>Eukaryota</taxon>
        <taxon>Fungi</taxon>
        <taxon>Dikarya</taxon>
        <taxon>Ascomycota</taxon>
        <taxon>Pezizomycotina</taxon>
        <taxon>Eurotiomycetes</taxon>
        <taxon>Eurotiomycetidae</taxon>
        <taxon>Eurotiales</taxon>
        <taxon>Trichocomaceae</taxon>
        <taxon>Talaromyces</taxon>
        <taxon>Talaromyces sect. Islandici</taxon>
    </lineage>
</organism>
<dbReference type="CDD" id="cd12148">
    <property type="entry name" value="fungal_TF_MHR"/>
    <property type="match status" value="1"/>
</dbReference>
<evidence type="ECO:0000313" key="2">
    <source>
        <dbReference type="EMBL" id="QKX58610.1"/>
    </source>
</evidence>
<proteinExistence type="predicted"/>
<dbReference type="RefSeq" id="XP_035344788.1">
    <property type="nucleotide sequence ID" value="XM_035488895.1"/>
</dbReference>
<dbReference type="KEGG" id="trg:TRUGW13939_05735"/>
<feature type="region of interest" description="Disordered" evidence="1">
    <location>
        <begin position="43"/>
        <end position="67"/>
    </location>
</feature>
<evidence type="ECO:0008006" key="4">
    <source>
        <dbReference type="Google" id="ProtNLM"/>
    </source>
</evidence>